<name>M7SUE3_EUTLA</name>
<feature type="transmembrane region" description="Helical" evidence="1">
    <location>
        <begin position="275"/>
        <end position="295"/>
    </location>
</feature>
<dbReference type="HOGENOM" id="CLU_789964_0_0_1"/>
<dbReference type="Gene3D" id="1.20.58.340">
    <property type="entry name" value="Magnesium transport protein CorA, transmembrane region"/>
    <property type="match status" value="1"/>
</dbReference>
<proteinExistence type="predicted"/>
<feature type="transmembrane region" description="Helical" evidence="1">
    <location>
        <begin position="237"/>
        <end position="255"/>
    </location>
</feature>
<dbReference type="STRING" id="1287681.M7SUE3"/>
<dbReference type="GO" id="GO:0016020">
    <property type="term" value="C:membrane"/>
    <property type="evidence" value="ECO:0007669"/>
    <property type="project" value="InterPro"/>
</dbReference>
<evidence type="ECO:0000256" key="1">
    <source>
        <dbReference type="SAM" id="Phobius"/>
    </source>
</evidence>
<accession>M7SUE3</accession>
<keyword evidence="3" id="KW-1185">Reference proteome</keyword>
<protein>
    <submittedName>
        <fullName evidence="2">Putative mg2+ transporter protein</fullName>
    </submittedName>
</protein>
<keyword evidence="1" id="KW-0812">Transmembrane</keyword>
<keyword evidence="1" id="KW-0472">Membrane</keyword>
<organism evidence="2 3">
    <name type="scientific">Eutypa lata (strain UCR-EL1)</name>
    <name type="common">Grapevine dieback disease fungus</name>
    <name type="synonym">Eutypa armeniacae</name>
    <dbReference type="NCBI Taxonomy" id="1287681"/>
    <lineage>
        <taxon>Eukaryota</taxon>
        <taxon>Fungi</taxon>
        <taxon>Dikarya</taxon>
        <taxon>Ascomycota</taxon>
        <taxon>Pezizomycotina</taxon>
        <taxon>Sordariomycetes</taxon>
        <taxon>Xylariomycetidae</taxon>
        <taxon>Xylariales</taxon>
        <taxon>Diatrypaceae</taxon>
        <taxon>Eutypa</taxon>
    </lineage>
</organism>
<feature type="transmembrane region" description="Helical" evidence="1">
    <location>
        <begin position="35"/>
        <end position="54"/>
    </location>
</feature>
<dbReference type="Proteomes" id="UP000012174">
    <property type="component" value="Unassembled WGS sequence"/>
</dbReference>
<dbReference type="AlphaFoldDB" id="M7SUE3"/>
<dbReference type="KEGG" id="ela:UCREL1_4857"/>
<dbReference type="InterPro" id="IPR002523">
    <property type="entry name" value="MgTranspt_CorA/ZnTranspt_ZntB"/>
</dbReference>
<dbReference type="EMBL" id="KB706305">
    <property type="protein sequence ID" value="EMR68133.1"/>
    <property type="molecule type" value="Genomic_DNA"/>
</dbReference>
<evidence type="ECO:0000313" key="3">
    <source>
        <dbReference type="Proteomes" id="UP000012174"/>
    </source>
</evidence>
<sequence length="351" mass="41096">MHMVSSMTEENGVIYDDEFRGQRGLPYQLLEAFKWIFVFVCMVSLVLHEISWFYKDELVQKDTKDLTSPKIHAQKQMLSRDDGPENFLISVGPHYVITRIVCNLLRTPVHKHRRAVDLYETLTKNLWSQILRYPNKRQVLSIGALRDELYLIQDFHDWQKEALLSFSLVANPMTYPRGFKHEERYKLFSYELQLIDWEDIKLDKELQHVAQLLSNCERMIQHVKELTEIMKDDQGRAIFIFTTVTIIFLPLSFVASYVSMSGGTTGLDWNGLQRLFWETAGPLTLVILIFCLGIAQREKVMDTILASTWFGKVMSWRDAAMWTGEDGDRRIWNWKRGSRSNGDDLELSNEK</sequence>
<keyword evidence="1" id="KW-1133">Transmembrane helix</keyword>
<gene>
    <name evidence="2" type="ORF">UCREL1_4857</name>
</gene>
<evidence type="ECO:0000313" key="2">
    <source>
        <dbReference type="EMBL" id="EMR68133.1"/>
    </source>
</evidence>
<dbReference type="GO" id="GO:0046873">
    <property type="term" value="F:metal ion transmembrane transporter activity"/>
    <property type="evidence" value="ECO:0007669"/>
    <property type="project" value="InterPro"/>
</dbReference>
<reference evidence="3" key="1">
    <citation type="journal article" date="2013" name="Genome Announc.">
        <title>Draft genome sequence of the grapevine dieback fungus Eutypa lata UCR-EL1.</title>
        <authorList>
            <person name="Blanco-Ulate B."/>
            <person name="Rolshausen P.E."/>
            <person name="Cantu D."/>
        </authorList>
    </citation>
    <scope>NUCLEOTIDE SEQUENCE [LARGE SCALE GENOMIC DNA]</scope>
    <source>
        <strain evidence="3">UCR-EL1</strain>
    </source>
</reference>
<dbReference type="OrthoDB" id="3045089at2759"/>
<dbReference type="Pfam" id="PF01544">
    <property type="entry name" value="CorA"/>
    <property type="match status" value="1"/>
</dbReference>